<proteinExistence type="predicted"/>
<organism evidence="1 2">
    <name type="scientific">Halobacillus locisalis</name>
    <dbReference type="NCBI Taxonomy" id="220753"/>
    <lineage>
        <taxon>Bacteria</taxon>
        <taxon>Bacillati</taxon>
        <taxon>Bacillota</taxon>
        <taxon>Bacilli</taxon>
        <taxon>Bacillales</taxon>
        <taxon>Bacillaceae</taxon>
        <taxon>Halobacillus</taxon>
    </lineage>
</organism>
<evidence type="ECO:0000313" key="2">
    <source>
        <dbReference type="Proteomes" id="UP000571017"/>
    </source>
</evidence>
<evidence type="ECO:0000313" key="1">
    <source>
        <dbReference type="EMBL" id="MBA2176081.1"/>
    </source>
</evidence>
<accession>A0A838CVY6</accession>
<reference evidence="1 2" key="1">
    <citation type="journal article" date="2004" name="Extremophiles">
        <title>Halobacillus locisalis sp. nov., a halophilic bacterium isolated from a marine solar saltern of the Yellow Sea in Korea.</title>
        <authorList>
            <person name="Yoon J.H."/>
            <person name="Kang K.H."/>
            <person name="Oh T.K."/>
            <person name="Park Y.H."/>
        </authorList>
    </citation>
    <scope>NUCLEOTIDE SEQUENCE [LARGE SCALE GENOMIC DNA]</scope>
    <source>
        <strain evidence="1 2">KCTC 3788</strain>
    </source>
</reference>
<dbReference type="Proteomes" id="UP000571017">
    <property type="component" value="Unassembled WGS sequence"/>
</dbReference>
<gene>
    <name evidence="1" type="ORF">H0266_14385</name>
</gene>
<keyword evidence="2" id="KW-1185">Reference proteome</keyword>
<dbReference type="RefSeq" id="WP_181473122.1">
    <property type="nucleotide sequence ID" value="NZ_JACEFG010000003.1"/>
</dbReference>
<dbReference type="EMBL" id="JACEFG010000003">
    <property type="protein sequence ID" value="MBA2176081.1"/>
    <property type="molecule type" value="Genomic_DNA"/>
</dbReference>
<name>A0A838CVY6_9BACI</name>
<comment type="caution">
    <text evidence="1">The sequence shown here is derived from an EMBL/GenBank/DDBJ whole genome shotgun (WGS) entry which is preliminary data.</text>
</comment>
<protein>
    <recommendedName>
        <fullName evidence="3">DUF2642 domain-containing protein</fullName>
    </recommendedName>
</protein>
<sequence>MNHPRQQSVLQQRDQAMIDEFVAGVGRRVFILTPSFPFLFIGKILKVIDDIATIDVETTSVAQLEEKVWNVHIHSIEVFYIESIGGRKIPDLEG</sequence>
<evidence type="ECO:0008006" key="3">
    <source>
        <dbReference type="Google" id="ProtNLM"/>
    </source>
</evidence>
<dbReference type="AlphaFoldDB" id="A0A838CVY6"/>